<dbReference type="InterPro" id="IPR016187">
    <property type="entry name" value="CTDL_fold"/>
</dbReference>
<proteinExistence type="predicted"/>
<dbReference type="GO" id="GO:0006313">
    <property type="term" value="P:DNA transposition"/>
    <property type="evidence" value="ECO:0007669"/>
    <property type="project" value="InterPro"/>
</dbReference>
<evidence type="ECO:0000313" key="3">
    <source>
        <dbReference type="Proteomes" id="UP001219934"/>
    </source>
</evidence>
<dbReference type="PROSITE" id="PS00615">
    <property type="entry name" value="C_TYPE_LECTIN_1"/>
    <property type="match status" value="1"/>
</dbReference>
<dbReference type="PANTHER" id="PTHR23022">
    <property type="entry name" value="TRANSPOSABLE ELEMENT-RELATED"/>
    <property type="match status" value="1"/>
</dbReference>
<dbReference type="InterPro" id="IPR002492">
    <property type="entry name" value="Transposase_Tc1-like"/>
</dbReference>
<evidence type="ECO:0000259" key="1">
    <source>
        <dbReference type="PROSITE" id="PS50041"/>
    </source>
</evidence>
<dbReference type="EMBL" id="JAPTMU010000004">
    <property type="protein sequence ID" value="KAJ4944080.1"/>
    <property type="molecule type" value="Genomic_DNA"/>
</dbReference>
<dbReference type="SUPFAM" id="SSF56436">
    <property type="entry name" value="C-type lectin-like"/>
    <property type="match status" value="1"/>
</dbReference>
<keyword evidence="3" id="KW-1185">Reference proteome</keyword>
<evidence type="ECO:0000313" key="2">
    <source>
        <dbReference type="EMBL" id="KAJ4944080.1"/>
    </source>
</evidence>
<feature type="domain" description="C-type lectin" evidence="1">
    <location>
        <begin position="249"/>
        <end position="341"/>
    </location>
</feature>
<sequence length="347" mass="39921">MITRTVSKDPRTTRGDLVHDLVNDLQRTGTKVTKATISNTLCRQGLKSCSARRVPLLKPVHVQARLKFAREHLDDPEEDWENVIWSDETKIELFGKNSTRCVWRRKNAELHPKNTIPTVKHGGGNIMLWGCFSAKGPGRLIRVKERMNGAMYREILGDNLLPSARALKMKRGWVFQHDNDPKHTARATKEWLRKKHFKVLEWPSQSPDLNPIENLWRELKVCVAQRQPQHIIALEEICMEEWAKIPATRRSWDDGRRDCEKRGADLVIIDSRQEQAFLTGFSPAAWVGMTDREREGTWVWVDGTPPDDSLGGEDCGDLRNMTLFLGLNDVNCIVRLQWICEKSLTEL</sequence>
<organism evidence="2 3">
    <name type="scientific">Pogonophryne albipinna</name>
    <dbReference type="NCBI Taxonomy" id="1090488"/>
    <lineage>
        <taxon>Eukaryota</taxon>
        <taxon>Metazoa</taxon>
        <taxon>Chordata</taxon>
        <taxon>Craniata</taxon>
        <taxon>Vertebrata</taxon>
        <taxon>Euteleostomi</taxon>
        <taxon>Actinopterygii</taxon>
        <taxon>Neopterygii</taxon>
        <taxon>Teleostei</taxon>
        <taxon>Neoteleostei</taxon>
        <taxon>Acanthomorphata</taxon>
        <taxon>Eupercaria</taxon>
        <taxon>Perciformes</taxon>
        <taxon>Notothenioidei</taxon>
        <taxon>Pogonophryne</taxon>
    </lineage>
</organism>
<dbReference type="InterPro" id="IPR036397">
    <property type="entry name" value="RNaseH_sf"/>
</dbReference>
<dbReference type="Pfam" id="PF00059">
    <property type="entry name" value="Lectin_C"/>
    <property type="match status" value="1"/>
</dbReference>
<dbReference type="InterPro" id="IPR001304">
    <property type="entry name" value="C-type_lectin-like"/>
</dbReference>
<dbReference type="GO" id="GO:0003677">
    <property type="term" value="F:DNA binding"/>
    <property type="evidence" value="ECO:0007669"/>
    <property type="project" value="InterPro"/>
</dbReference>
<dbReference type="Pfam" id="PF13358">
    <property type="entry name" value="DDE_3"/>
    <property type="match status" value="1"/>
</dbReference>
<dbReference type="InterPro" id="IPR038717">
    <property type="entry name" value="Tc1-like_DDE_dom"/>
</dbReference>
<dbReference type="InterPro" id="IPR018378">
    <property type="entry name" value="C-type_lectin_CS"/>
</dbReference>
<dbReference type="InterPro" id="IPR052338">
    <property type="entry name" value="Transposase_5"/>
</dbReference>
<gene>
    <name evidence="2" type="ORF">JOQ06_012627</name>
</gene>
<dbReference type="Gene3D" id="3.30.420.10">
    <property type="entry name" value="Ribonuclease H-like superfamily/Ribonuclease H"/>
    <property type="match status" value="1"/>
</dbReference>
<name>A0AAD6BHK4_9TELE</name>
<dbReference type="GO" id="GO:0015074">
    <property type="term" value="P:DNA integration"/>
    <property type="evidence" value="ECO:0007669"/>
    <property type="project" value="InterPro"/>
</dbReference>
<dbReference type="Pfam" id="PF01498">
    <property type="entry name" value="HTH_Tnp_Tc3_2"/>
    <property type="match status" value="1"/>
</dbReference>
<accession>A0AAD6BHK4</accession>
<dbReference type="Proteomes" id="UP001219934">
    <property type="component" value="Unassembled WGS sequence"/>
</dbReference>
<protein>
    <recommendedName>
        <fullName evidence="1">C-type lectin domain-containing protein</fullName>
    </recommendedName>
</protein>
<comment type="caution">
    <text evidence="2">The sequence shown here is derived from an EMBL/GenBank/DDBJ whole genome shotgun (WGS) entry which is preliminary data.</text>
</comment>
<reference evidence="2" key="1">
    <citation type="submission" date="2022-11" db="EMBL/GenBank/DDBJ databases">
        <title>Chromosome-level genome of Pogonophryne albipinna.</title>
        <authorList>
            <person name="Jo E."/>
        </authorList>
    </citation>
    <scope>NUCLEOTIDE SEQUENCE</scope>
    <source>
        <strain evidence="2">SGF0006</strain>
        <tissue evidence="2">Muscle</tissue>
    </source>
</reference>
<dbReference type="PANTHER" id="PTHR23022:SF135">
    <property type="entry name" value="SI:DKEY-77F5.3"/>
    <property type="match status" value="1"/>
</dbReference>
<dbReference type="PROSITE" id="PS50041">
    <property type="entry name" value="C_TYPE_LECTIN_2"/>
    <property type="match status" value="1"/>
</dbReference>
<dbReference type="AlphaFoldDB" id="A0AAD6BHK4"/>
<dbReference type="SMART" id="SM00034">
    <property type="entry name" value="CLECT"/>
    <property type="match status" value="1"/>
</dbReference>